<keyword evidence="4" id="KW-1185">Reference proteome</keyword>
<dbReference type="GO" id="GO:0004185">
    <property type="term" value="F:serine-type carboxypeptidase activity"/>
    <property type="evidence" value="ECO:0007669"/>
    <property type="project" value="InterPro"/>
</dbReference>
<dbReference type="PROSITE" id="PS51257">
    <property type="entry name" value="PROKAR_LIPOPROTEIN"/>
    <property type="match status" value="1"/>
</dbReference>
<dbReference type="PRINTS" id="PR00922">
    <property type="entry name" value="DADACBPTASE3"/>
</dbReference>
<dbReference type="Pfam" id="PF02113">
    <property type="entry name" value="Peptidase_S13"/>
    <property type="match status" value="1"/>
</dbReference>
<dbReference type="Gene3D" id="3.40.710.10">
    <property type="entry name" value="DD-peptidase/beta-lactamase superfamily"/>
    <property type="match status" value="2"/>
</dbReference>
<evidence type="ECO:0000313" key="4">
    <source>
        <dbReference type="Proteomes" id="UP000321533"/>
    </source>
</evidence>
<keyword evidence="2" id="KW-0378">Hydrolase</keyword>
<evidence type="ECO:0000256" key="2">
    <source>
        <dbReference type="ARBA" id="ARBA00022801"/>
    </source>
</evidence>
<dbReference type="KEGG" id="pgin:FRZ67_13580"/>
<dbReference type="PANTHER" id="PTHR30023:SF0">
    <property type="entry name" value="PENICILLIN-SENSITIVE CARBOXYPEPTIDASE A"/>
    <property type="match status" value="1"/>
</dbReference>
<dbReference type="GO" id="GO:0006508">
    <property type="term" value="P:proteolysis"/>
    <property type="evidence" value="ECO:0007669"/>
    <property type="project" value="InterPro"/>
</dbReference>
<name>A0A5B8VAH9_9BACT</name>
<dbReference type="Proteomes" id="UP000321533">
    <property type="component" value="Chromosome"/>
</dbReference>
<dbReference type="AlphaFoldDB" id="A0A5B8VAH9"/>
<reference evidence="3 4" key="1">
    <citation type="journal article" date="2016" name="Int. J. Syst. Evol. Microbiol.">
        <title>Panacibacter ginsenosidivorans gen. nov., sp. nov., with ginsenoside converting activity isolated from soil of a ginseng field.</title>
        <authorList>
            <person name="Siddiqi M.Z."/>
            <person name="Muhammad Shafi S."/>
            <person name="Choi K.D."/>
            <person name="Im W.T."/>
        </authorList>
    </citation>
    <scope>NUCLEOTIDE SEQUENCE [LARGE SCALE GENOMIC DNA]</scope>
    <source>
        <strain evidence="3 4">Gsoil1550</strain>
    </source>
</reference>
<accession>A0A5B8VAH9</accession>
<sequence length="447" mass="50354">MKKFCLHFFLSQRLIAVLYFILLASCSVQRQINKTGTTNIIDNAANELINCQELSTAHVGIAVYDPSENKYLCNYQSDKYFTPASNTKIITCYTAMKYLGDSLVGLRVDDCQNTLLLYPTGDPTLLHSDFKTNPVVDFLKAQTSKLVYLKGKWEETALGQGWAWDDYQDYYSMERSALPVYGNVVTVYGNNGSVAIQPAACIKNFSNSYTDSALFISHIKRALNANEFVADKYSKEESNPSIPFIVSDSLVLQILADTIHKEIYTLSDGWHAFPPIVASYKIHSQPTDSLLKIMMHRSDNFYAEQALLMVSDQELNVMSDEKIIDTLLKTDFKNMPQKPRWVDGSGLSRYNNFTPQDFVFVLDKMRKEFSWNRITSIFPTGGSGTDLTGKVYAKSGSMSNITCLSGYIITNKRKTLIFSVLVNNNMSTATIMRKKIDAFLSSVINAY</sequence>
<gene>
    <name evidence="3" type="ORF">FRZ67_13580</name>
</gene>
<dbReference type="EMBL" id="CP042435">
    <property type="protein sequence ID" value="QEC68279.1"/>
    <property type="molecule type" value="Genomic_DNA"/>
</dbReference>
<dbReference type="GO" id="GO:0000270">
    <property type="term" value="P:peptidoglycan metabolic process"/>
    <property type="evidence" value="ECO:0007669"/>
    <property type="project" value="TreeGrafter"/>
</dbReference>
<evidence type="ECO:0000313" key="3">
    <source>
        <dbReference type="EMBL" id="QEC68279.1"/>
    </source>
</evidence>
<proteinExistence type="inferred from homology"/>
<dbReference type="SUPFAM" id="SSF56601">
    <property type="entry name" value="beta-lactamase/transpeptidase-like"/>
    <property type="match status" value="1"/>
</dbReference>
<dbReference type="InterPro" id="IPR000667">
    <property type="entry name" value="Peptidase_S13"/>
</dbReference>
<dbReference type="PANTHER" id="PTHR30023">
    <property type="entry name" value="D-ALANYL-D-ALANINE CARBOXYPEPTIDASE"/>
    <property type="match status" value="1"/>
</dbReference>
<evidence type="ECO:0000256" key="1">
    <source>
        <dbReference type="ARBA" id="ARBA00006096"/>
    </source>
</evidence>
<dbReference type="InterPro" id="IPR012338">
    <property type="entry name" value="Beta-lactam/transpept-like"/>
</dbReference>
<protein>
    <recommendedName>
        <fullName evidence="5">D-alanyl-D-alanine carboxypeptidase/D-alanyl-D-alanine-endopeptidase</fullName>
    </recommendedName>
</protein>
<dbReference type="OrthoDB" id="9802627at2"/>
<comment type="similarity">
    <text evidence="1">Belongs to the peptidase S13 family.</text>
</comment>
<dbReference type="RefSeq" id="WP_147190126.1">
    <property type="nucleotide sequence ID" value="NZ_CP042435.1"/>
</dbReference>
<evidence type="ECO:0008006" key="5">
    <source>
        <dbReference type="Google" id="ProtNLM"/>
    </source>
</evidence>
<organism evidence="3 4">
    <name type="scientific">Panacibacter ginsenosidivorans</name>
    <dbReference type="NCBI Taxonomy" id="1813871"/>
    <lineage>
        <taxon>Bacteria</taxon>
        <taxon>Pseudomonadati</taxon>
        <taxon>Bacteroidota</taxon>
        <taxon>Chitinophagia</taxon>
        <taxon>Chitinophagales</taxon>
        <taxon>Chitinophagaceae</taxon>
        <taxon>Panacibacter</taxon>
    </lineage>
</organism>